<dbReference type="EMBL" id="JAJSOF020000039">
    <property type="protein sequence ID" value="KAJ4426581.1"/>
    <property type="molecule type" value="Genomic_DNA"/>
</dbReference>
<evidence type="ECO:0000313" key="1">
    <source>
        <dbReference type="EMBL" id="KAJ4426581.1"/>
    </source>
</evidence>
<protein>
    <submittedName>
        <fullName evidence="1">Uncharacterized protein</fullName>
    </submittedName>
</protein>
<accession>A0ABQ8RXX2</accession>
<gene>
    <name evidence="1" type="ORF">ANN_26379</name>
</gene>
<comment type="caution">
    <text evidence="1">The sequence shown here is derived from an EMBL/GenBank/DDBJ whole genome shotgun (WGS) entry which is preliminary data.</text>
</comment>
<organism evidence="1 2">
    <name type="scientific">Periplaneta americana</name>
    <name type="common">American cockroach</name>
    <name type="synonym">Blatta americana</name>
    <dbReference type="NCBI Taxonomy" id="6978"/>
    <lineage>
        <taxon>Eukaryota</taxon>
        <taxon>Metazoa</taxon>
        <taxon>Ecdysozoa</taxon>
        <taxon>Arthropoda</taxon>
        <taxon>Hexapoda</taxon>
        <taxon>Insecta</taxon>
        <taxon>Pterygota</taxon>
        <taxon>Neoptera</taxon>
        <taxon>Polyneoptera</taxon>
        <taxon>Dictyoptera</taxon>
        <taxon>Blattodea</taxon>
        <taxon>Blattoidea</taxon>
        <taxon>Blattidae</taxon>
        <taxon>Blattinae</taxon>
        <taxon>Periplaneta</taxon>
    </lineage>
</organism>
<sequence length="145" mass="16886">MKATLLSEDFYNTSDFMCSVMMHLSVRANVKVTVVNDATIYYIALLNVIHRNRNKFKLCRQKYGNKISDIIRLEEPKCFTSTALSHEPHGPLFLAGLRFVSDDDAKTAARLWFHARPTEFYISNNYELVVRWDKCLDRTEDCVEK</sequence>
<reference evidence="1 2" key="1">
    <citation type="journal article" date="2022" name="Allergy">
        <title>Genome assembly and annotation of Periplaneta americana reveal a comprehensive cockroach allergen profile.</title>
        <authorList>
            <person name="Wang L."/>
            <person name="Xiong Q."/>
            <person name="Saelim N."/>
            <person name="Wang L."/>
            <person name="Nong W."/>
            <person name="Wan A.T."/>
            <person name="Shi M."/>
            <person name="Liu X."/>
            <person name="Cao Q."/>
            <person name="Hui J.H.L."/>
            <person name="Sookrung N."/>
            <person name="Leung T.F."/>
            <person name="Tungtrongchitr A."/>
            <person name="Tsui S.K.W."/>
        </authorList>
    </citation>
    <scope>NUCLEOTIDE SEQUENCE [LARGE SCALE GENOMIC DNA]</scope>
    <source>
        <strain evidence="1">PWHHKU_190912</strain>
    </source>
</reference>
<keyword evidence="2" id="KW-1185">Reference proteome</keyword>
<proteinExistence type="predicted"/>
<dbReference type="Proteomes" id="UP001148838">
    <property type="component" value="Unassembled WGS sequence"/>
</dbReference>
<evidence type="ECO:0000313" key="2">
    <source>
        <dbReference type="Proteomes" id="UP001148838"/>
    </source>
</evidence>
<name>A0ABQ8RXX2_PERAM</name>